<reference evidence="2 3" key="1">
    <citation type="journal article" date="2019" name="Sci. Transl. Med.">
        <title>Quorum sensing between bacterial species on the skin protects against epidermal injury in atopic dermatitis.</title>
        <authorList>
            <person name="Williams M.R."/>
        </authorList>
    </citation>
    <scope>NUCLEOTIDE SEQUENCE [LARGE SCALE GENOMIC DNA]</scope>
    <source>
        <strain evidence="2 3">H8</strain>
    </source>
</reference>
<evidence type="ECO:0000313" key="2">
    <source>
        <dbReference type="EMBL" id="TBW75035.1"/>
    </source>
</evidence>
<name>A0A7Z7YT84_STACP</name>
<accession>A0A7Z7YT84</accession>
<feature type="transmembrane region" description="Helical" evidence="1">
    <location>
        <begin position="88"/>
        <end position="109"/>
    </location>
</feature>
<keyword evidence="1" id="KW-1133">Transmembrane helix</keyword>
<gene>
    <name evidence="2" type="ORF">EQ811_12160</name>
</gene>
<evidence type="ECO:0000256" key="1">
    <source>
        <dbReference type="SAM" id="Phobius"/>
    </source>
</evidence>
<proteinExistence type="predicted"/>
<dbReference type="AlphaFoldDB" id="A0A7Z7YT84"/>
<comment type="caution">
    <text evidence="2">The sequence shown here is derived from an EMBL/GenBank/DDBJ whole genome shotgun (WGS) entry which is preliminary data.</text>
</comment>
<feature type="transmembrane region" description="Helical" evidence="1">
    <location>
        <begin position="129"/>
        <end position="162"/>
    </location>
</feature>
<keyword evidence="1" id="KW-0812">Transmembrane</keyword>
<sequence>MIYDISERLKKYTESHDQKENLFHFGMYVALTSLAGTIIYMFSSTAIWITPLNMSVASFLILLMGMYKRKDKRAFLLFYMHGTQKKEIIKSLTCGIISLLVGFATFNLLKWFNLSYKINYNILAIFKNSFHFLLEFLFTMWTMFFLTIAMGLILKPIALLIVKRVMDVRKDL</sequence>
<evidence type="ECO:0000313" key="3">
    <source>
        <dbReference type="Proteomes" id="UP000291949"/>
    </source>
</evidence>
<keyword evidence="1" id="KW-0472">Membrane</keyword>
<dbReference type="Proteomes" id="UP000291949">
    <property type="component" value="Unassembled WGS sequence"/>
</dbReference>
<protein>
    <submittedName>
        <fullName evidence="2">Uncharacterized protein</fullName>
    </submittedName>
</protein>
<dbReference type="RefSeq" id="WP_000638665.1">
    <property type="nucleotide sequence ID" value="NZ_JADPAF010000239.1"/>
</dbReference>
<dbReference type="EMBL" id="SCHC01000013">
    <property type="protein sequence ID" value="TBW75035.1"/>
    <property type="molecule type" value="Genomic_DNA"/>
</dbReference>
<organism evidence="2 3">
    <name type="scientific">Staphylococcus capitis</name>
    <dbReference type="NCBI Taxonomy" id="29388"/>
    <lineage>
        <taxon>Bacteria</taxon>
        <taxon>Bacillati</taxon>
        <taxon>Bacillota</taxon>
        <taxon>Bacilli</taxon>
        <taxon>Bacillales</taxon>
        <taxon>Staphylococcaceae</taxon>
        <taxon>Staphylococcus</taxon>
    </lineage>
</organism>
<feature type="transmembrane region" description="Helical" evidence="1">
    <location>
        <begin position="21"/>
        <end position="42"/>
    </location>
</feature>
<feature type="transmembrane region" description="Helical" evidence="1">
    <location>
        <begin position="48"/>
        <end position="67"/>
    </location>
</feature>